<dbReference type="SUPFAM" id="SSF55811">
    <property type="entry name" value="Nudix"/>
    <property type="match status" value="1"/>
</dbReference>
<reference evidence="2" key="2">
    <citation type="submission" date="2021-01" db="EMBL/GenBank/DDBJ databases">
        <authorList>
            <person name="Schikora-Tamarit M.A."/>
        </authorList>
    </citation>
    <scope>NUCLEOTIDE SEQUENCE</scope>
    <source>
        <strain evidence="2">CBS6341</strain>
    </source>
</reference>
<dbReference type="CDD" id="cd03676">
    <property type="entry name" value="NUDIX_Tnr3_like"/>
    <property type="match status" value="1"/>
</dbReference>
<reference evidence="2" key="1">
    <citation type="journal article" date="2021" name="Open Biol.">
        <title>Shared evolutionary footprints suggest mitochondrial oxidative damage underlies multiple complex I losses in fungi.</title>
        <authorList>
            <person name="Schikora-Tamarit M.A."/>
            <person name="Marcet-Houben M."/>
            <person name="Nosek J."/>
            <person name="Gabaldon T."/>
        </authorList>
    </citation>
    <scope>NUCLEOTIDE SEQUENCE</scope>
    <source>
        <strain evidence="2">CBS6341</strain>
    </source>
</reference>
<comment type="caution">
    <text evidence="2">The sequence shown here is derived from an EMBL/GenBank/DDBJ whole genome shotgun (WGS) entry which is preliminary data.</text>
</comment>
<dbReference type="EMBL" id="JAEUBF010001041">
    <property type="protein sequence ID" value="KAH3673173.1"/>
    <property type="molecule type" value="Genomic_DNA"/>
</dbReference>
<dbReference type="Proteomes" id="UP000769528">
    <property type="component" value="Unassembled WGS sequence"/>
</dbReference>
<dbReference type="InterPro" id="IPR031804">
    <property type="entry name" value="DUF4743"/>
</dbReference>
<keyword evidence="3" id="KW-1185">Reference proteome</keyword>
<dbReference type="Gene3D" id="3.90.79.10">
    <property type="entry name" value="Nucleoside Triphosphate Pyrophosphohydrolase"/>
    <property type="match status" value="1"/>
</dbReference>
<dbReference type="PROSITE" id="PS51462">
    <property type="entry name" value="NUDIX"/>
    <property type="match status" value="1"/>
</dbReference>
<gene>
    <name evidence="2" type="ORF">WICMUC_003857</name>
</gene>
<feature type="domain" description="Nudix hydrolase" evidence="1">
    <location>
        <begin position="125"/>
        <end position="271"/>
    </location>
</feature>
<dbReference type="OrthoDB" id="10261522at2759"/>
<dbReference type="Pfam" id="PF00293">
    <property type="entry name" value="NUDIX"/>
    <property type="match status" value="1"/>
</dbReference>
<organism evidence="2 3">
    <name type="scientific">Wickerhamomyces mucosus</name>
    <dbReference type="NCBI Taxonomy" id="1378264"/>
    <lineage>
        <taxon>Eukaryota</taxon>
        <taxon>Fungi</taxon>
        <taxon>Dikarya</taxon>
        <taxon>Ascomycota</taxon>
        <taxon>Saccharomycotina</taxon>
        <taxon>Saccharomycetes</taxon>
        <taxon>Phaffomycetales</taxon>
        <taxon>Wickerhamomycetaceae</taxon>
        <taxon>Wickerhamomyces</taxon>
    </lineage>
</organism>
<dbReference type="PANTHER" id="PTHR13622">
    <property type="entry name" value="THIAMIN PYROPHOSPHOKINASE"/>
    <property type="match status" value="1"/>
</dbReference>
<evidence type="ECO:0000259" key="1">
    <source>
        <dbReference type="PROSITE" id="PS51462"/>
    </source>
</evidence>
<accession>A0A9P8TB91</accession>
<dbReference type="PANTHER" id="PTHR13622:SF8">
    <property type="entry name" value="THIAMIN PYROPHOSPHOKINASE 1"/>
    <property type="match status" value="1"/>
</dbReference>
<protein>
    <recommendedName>
        <fullName evidence="1">Nudix hydrolase domain-containing protein</fullName>
    </recommendedName>
</protein>
<dbReference type="FunFam" id="3.90.79.10:FF:000019">
    <property type="entry name" value="Thiamin pyrophosphokinase, putative"/>
    <property type="match status" value="1"/>
</dbReference>
<name>A0A9P8TB91_9ASCO</name>
<proteinExistence type="predicted"/>
<evidence type="ECO:0000313" key="2">
    <source>
        <dbReference type="EMBL" id="KAH3673173.1"/>
    </source>
</evidence>
<dbReference type="InterPro" id="IPR000086">
    <property type="entry name" value="NUDIX_hydrolase_dom"/>
</dbReference>
<dbReference type="InterPro" id="IPR015797">
    <property type="entry name" value="NUDIX_hydrolase-like_dom_sf"/>
</dbReference>
<dbReference type="AlphaFoldDB" id="A0A9P8TB91"/>
<evidence type="ECO:0000313" key="3">
    <source>
        <dbReference type="Proteomes" id="UP000769528"/>
    </source>
</evidence>
<dbReference type="Pfam" id="PF15916">
    <property type="entry name" value="DUF4743"/>
    <property type="match status" value="1"/>
</dbReference>
<dbReference type="GO" id="GO:0044715">
    <property type="term" value="F:8-oxo-dGDP phosphatase activity"/>
    <property type="evidence" value="ECO:0007669"/>
    <property type="project" value="TreeGrafter"/>
</dbReference>
<sequence length="305" mass="35110">MSLLKIIDRVDNFTYDTLPSNLYLLKTHDDQNIIGYITESVAQELIKFPEFITLQNGKELKINSNLDSREKRNSIVNKVAQSLKQLNKFETLKGWRDELYTVYYPSKVEYFQAERAFCPLLGLIMYGVHINGYIPKELSSDGQLKFWVQRRSKTKATFPGLLDNTIAGGLGYPHGIYETAIKESYEEAGINKEYIIENLTQSGVVSYIYQNDQEGGLIQPEIEYIFDLKFDETTIPTPIDNEAEEFVLMTVDEIKIQLLNGEFKPNSGLVIVDFLIRHGLIKFEDDENYTDIVLRSHRPPPFPTK</sequence>